<name>A0A4P6Q131_9ACTN</name>
<keyword evidence="3" id="KW-1185">Reference proteome</keyword>
<feature type="region of interest" description="Disordered" evidence="1">
    <location>
        <begin position="343"/>
        <end position="403"/>
    </location>
</feature>
<dbReference type="KEGG" id="strr:EKD16_12210"/>
<evidence type="ECO:0000256" key="1">
    <source>
        <dbReference type="SAM" id="MobiDB-lite"/>
    </source>
</evidence>
<organism evidence="2 3">
    <name type="scientific">Streptomonospora litoralis</name>
    <dbReference type="NCBI Taxonomy" id="2498135"/>
    <lineage>
        <taxon>Bacteria</taxon>
        <taxon>Bacillati</taxon>
        <taxon>Actinomycetota</taxon>
        <taxon>Actinomycetes</taxon>
        <taxon>Streptosporangiales</taxon>
        <taxon>Nocardiopsidaceae</taxon>
        <taxon>Streptomonospora</taxon>
    </lineage>
</organism>
<protein>
    <submittedName>
        <fullName evidence="2">Uncharacterized protein</fullName>
    </submittedName>
</protein>
<accession>A0A4P6Q131</accession>
<feature type="compositionally biased region" description="Basic residues" evidence="1">
    <location>
        <begin position="378"/>
        <end position="388"/>
    </location>
</feature>
<dbReference type="Proteomes" id="UP000292235">
    <property type="component" value="Chromosome"/>
</dbReference>
<dbReference type="AlphaFoldDB" id="A0A4P6Q131"/>
<gene>
    <name evidence="2" type="ORF">EKD16_12210</name>
</gene>
<reference evidence="2 3" key="1">
    <citation type="submission" date="2019-02" db="EMBL/GenBank/DDBJ databases">
        <authorList>
            <person name="Khodamoradi S."/>
            <person name="Hahnke R.L."/>
            <person name="Kaempfer P."/>
            <person name="Schumann P."/>
            <person name="Rohde M."/>
            <person name="Steinert M."/>
            <person name="Luzhetskyy A."/>
            <person name="Wink J."/>
            <person name="Ruckert C."/>
        </authorList>
    </citation>
    <scope>NUCLEOTIDE SEQUENCE [LARGE SCALE GENOMIC DNA]</scope>
    <source>
        <strain evidence="2 3">M2</strain>
    </source>
</reference>
<evidence type="ECO:0000313" key="3">
    <source>
        <dbReference type="Proteomes" id="UP000292235"/>
    </source>
</evidence>
<proteinExistence type="predicted"/>
<feature type="region of interest" description="Disordered" evidence="1">
    <location>
        <begin position="301"/>
        <end position="321"/>
    </location>
</feature>
<evidence type="ECO:0000313" key="2">
    <source>
        <dbReference type="EMBL" id="QBI54225.1"/>
    </source>
</evidence>
<dbReference type="EMBL" id="CP036455">
    <property type="protein sequence ID" value="QBI54225.1"/>
    <property type="molecule type" value="Genomic_DNA"/>
</dbReference>
<sequence>MAVDGSGPGERVVGVVGGGPCRDLTGPGDDVVGGGRSGDAVAGRVAGLQRQCRRRAFAQSQAGTLVPGELAALGARRAGALGQLRAQPRRVLGRAGDVGTDVHDPAGSLLEGEHRIEGRDAVGLGRRDRQPAADVVECGGADPAHPVVDGVQGRQEQVATAAGDVAALGESQIGGLARAAVPPRLRRAEDGVHGLPLGGLRHSIQEVQVHVPGHLESCKPGHRRCIRATVCFIPTVGNPWSLACSAVPSTGGRGCAQGGADQAAADRSALDRAGAVPAAAARAPYGRPPRMRAGRHACAAAGRITGPPPARRAARSAPGCRVANSAPGHAAGTAWIPAADRAAHGVRATPVQEPLRRPPRAPRPRSASRCSRPPPCTRRCRPPGRWRRWSAAGCRPGRGSGRS</sequence>